<accession>A0ABU3JTR5</accession>
<keyword evidence="1" id="KW-1133">Transmembrane helix</keyword>
<feature type="transmembrane region" description="Helical" evidence="1">
    <location>
        <begin position="147"/>
        <end position="166"/>
    </location>
</feature>
<evidence type="ECO:0000313" key="2">
    <source>
        <dbReference type="EMBL" id="MDT6985339.1"/>
    </source>
</evidence>
<evidence type="ECO:0008006" key="4">
    <source>
        <dbReference type="Google" id="ProtNLM"/>
    </source>
</evidence>
<dbReference type="Proteomes" id="UP001249760">
    <property type="component" value="Unassembled WGS sequence"/>
</dbReference>
<proteinExistence type="predicted"/>
<name>A0ABU3JTR5_9ACTN</name>
<protein>
    <recommendedName>
        <fullName evidence="4">Integral membrane protein</fullName>
    </recommendedName>
</protein>
<organism evidence="2 3">
    <name type="scientific">Streptomyces lusitanus</name>
    <dbReference type="NCBI Taxonomy" id="68232"/>
    <lineage>
        <taxon>Bacteria</taxon>
        <taxon>Bacillati</taxon>
        <taxon>Actinomycetota</taxon>
        <taxon>Actinomycetes</taxon>
        <taxon>Kitasatosporales</taxon>
        <taxon>Streptomycetaceae</taxon>
        <taxon>Streptomyces</taxon>
    </lineage>
</organism>
<dbReference type="RefSeq" id="WP_394307312.1">
    <property type="nucleotide sequence ID" value="NZ_JASKMA010000012.1"/>
</dbReference>
<comment type="caution">
    <text evidence="2">The sequence shown here is derived from an EMBL/GenBank/DDBJ whole genome shotgun (WGS) entry which is preliminary data.</text>
</comment>
<sequence length="312" mass="32899">MDDRSAGPVTEALRITRGERRTVYGSAAVAGAAALLIGGGLVTCAFAASWDLFLEARRYAEAAIENEDSYVAYADQMDGLLAVACVVFPLLFLIALALLAWLLTAQAVIAAHAWERAAADRGAGSAAAPGPLTLTTLWRRTRPHLGAAFRVQLLTAACAAVPGVTWPTYHEPATVQFLLVGRVLPAVLWLLGLVLLARFSLAAAERVADGCSATAAMRRSWMTTRAARVRTATLFLLCTGATAAAFLLFRRLGAYVAHWAGLIMLATTDDNVWVTGVLVTITPAAVALVLLPLALAPAGAVLACWRKRLAHG</sequence>
<evidence type="ECO:0000313" key="3">
    <source>
        <dbReference type="Proteomes" id="UP001249760"/>
    </source>
</evidence>
<keyword evidence="1" id="KW-0472">Membrane</keyword>
<feature type="transmembrane region" description="Helical" evidence="1">
    <location>
        <begin position="272"/>
        <end position="305"/>
    </location>
</feature>
<keyword evidence="1" id="KW-0812">Transmembrane</keyword>
<reference evidence="2 3" key="1">
    <citation type="submission" date="2023-05" db="EMBL/GenBank/DDBJ databases">
        <title>Streptomyces fuscus sp. nov., a brown-black pigment producing actinomyces isolated from dry sand of Sea duck farm.</title>
        <authorList>
            <person name="Xie J."/>
            <person name="Shen N."/>
        </authorList>
    </citation>
    <scope>NUCLEOTIDE SEQUENCE [LARGE SCALE GENOMIC DNA]</scope>
    <source>
        <strain evidence="2 3">CGMCC 4.1745</strain>
    </source>
</reference>
<feature type="transmembrane region" description="Helical" evidence="1">
    <location>
        <begin position="80"/>
        <end position="103"/>
    </location>
</feature>
<evidence type="ECO:0000256" key="1">
    <source>
        <dbReference type="SAM" id="Phobius"/>
    </source>
</evidence>
<gene>
    <name evidence="2" type="ORF">QNO04_17935</name>
</gene>
<feature type="transmembrane region" description="Helical" evidence="1">
    <location>
        <begin position="186"/>
        <end position="208"/>
    </location>
</feature>
<feature type="transmembrane region" description="Helical" evidence="1">
    <location>
        <begin position="229"/>
        <end position="252"/>
    </location>
</feature>
<keyword evidence="3" id="KW-1185">Reference proteome</keyword>
<dbReference type="EMBL" id="JASKMA010000012">
    <property type="protein sequence ID" value="MDT6985339.1"/>
    <property type="molecule type" value="Genomic_DNA"/>
</dbReference>
<feature type="transmembrane region" description="Helical" evidence="1">
    <location>
        <begin position="23"/>
        <end position="48"/>
    </location>
</feature>